<gene>
    <name evidence="2" type="ORF">UC34_04600</name>
</gene>
<evidence type="ECO:0000313" key="2">
    <source>
        <dbReference type="EMBL" id="AJP56477.1"/>
    </source>
</evidence>
<dbReference type="RefSeq" id="WP_044454259.1">
    <property type="nucleotide sequence ID" value="NZ_CP010897.2"/>
</dbReference>
<name>A0ABM5SVI3_9BURK</name>
<feature type="compositionally biased region" description="Low complexity" evidence="1">
    <location>
        <begin position="374"/>
        <end position="395"/>
    </location>
</feature>
<accession>A0ABM5SVI3</accession>
<protein>
    <submittedName>
        <fullName evidence="2">Uncharacterized protein</fullName>
    </submittedName>
</protein>
<organism evidence="2 3">
    <name type="scientific">Pandoraea vervacti</name>
    <dbReference type="NCBI Taxonomy" id="656178"/>
    <lineage>
        <taxon>Bacteria</taxon>
        <taxon>Pseudomonadati</taxon>
        <taxon>Pseudomonadota</taxon>
        <taxon>Betaproteobacteria</taxon>
        <taxon>Burkholderiales</taxon>
        <taxon>Burkholderiaceae</taxon>
        <taxon>Pandoraea</taxon>
    </lineage>
</organism>
<proteinExistence type="predicted"/>
<reference evidence="3" key="1">
    <citation type="submission" date="2015-02" db="EMBL/GenBank/DDBJ databases">
        <title>Complete Genome Sequencing of Pandoraea vervacti NS15 sp. nov.</title>
        <authorList>
            <person name="Chan K.-G."/>
        </authorList>
    </citation>
    <scope>NUCLEOTIDE SEQUENCE [LARGE SCALE GENOMIC DNA]</scope>
    <source>
        <strain evidence="3">NS15</strain>
    </source>
</reference>
<feature type="region of interest" description="Disordered" evidence="1">
    <location>
        <begin position="317"/>
        <end position="395"/>
    </location>
</feature>
<dbReference type="Proteomes" id="UP000035085">
    <property type="component" value="Chromosome"/>
</dbReference>
<keyword evidence="3" id="KW-1185">Reference proteome</keyword>
<dbReference type="EMBL" id="CP010897">
    <property type="protein sequence ID" value="AJP56477.1"/>
    <property type="molecule type" value="Genomic_DNA"/>
</dbReference>
<evidence type="ECO:0000313" key="3">
    <source>
        <dbReference type="Proteomes" id="UP000035085"/>
    </source>
</evidence>
<sequence>MNVDHQPIAGASAGRSSASVLEPVYRALGWMDVVNIRALNPKCNPTKAAMAAAAVHPDSTFGREIETYIGKTTAGGPARTAEQAIAIRRLAILEDHEVTIDALRDTGLPTDIAVDLLRRLIPRPTGWTLFERIASTPTLTLWAQSVLARQEARAEMAERAGSTGITGTIGATETTETHVADDILTLRILQAFGHDIAVPWSFDTTNKRVYFFSAGADASGSLGRLLDIATLDRPWCHATREACRKAYQALAYCHYGAGRQIWPHWEATHDIWQIHPDPRDATVVDDIVSHNAITCDTERWLRNVTLLGALDVTGHSPLTGADDESDLSDPENVTCDPRRPRIAPGDLRERLATTAAHRRAAQRAALPPPPEPPLTQARSAASAPRPSSAPPATNR</sequence>
<evidence type="ECO:0000256" key="1">
    <source>
        <dbReference type="SAM" id="MobiDB-lite"/>
    </source>
</evidence>